<dbReference type="PANTHER" id="PTHR43833:SF9">
    <property type="entry name" value="POTASSIUM CHANNEL PROTEIN YUGO-RELATED"/>
    <property type="match status" value="1"/>
</dbReference>
<dbReference type="InterPro" id="IPR050721">
    <property type="entry name" value="Trk_Ktr_HKT_K-transport"/>
</dbReference>
<dbReference type="HOGENOM" id="CLU_050982_0_1_0"/>
<dbReference type="OrthoDB" id="9781411at2"/>
<dbReference type="AlphaFoldDB" id="A0A075WT30"/>
<dbReference type="eggNOG" id="COG0490">
    <property type="taxonomic scope" value="Bacteria"/>
</dbReference>
<dbReference type="eggNOG" id="COG1226">
    <property type="taxonomic scope" value="Bacteria"/>
</dbReference>
<gene>
    <name evidence="5" type="ORF">HL41_04150</name>
</gene>
<dbReference type="GO" id="GO:0008324">
    <property type="term" value="F:monoatomic cation transmembrane transporter activity"/>
    <property type="evidence" value="ECO:0007669"/>
    <property type="project" value="InterPro"/>
</dbReference>
<dbReference type="STRING" id="289377.HL41_04150"/>
<keyword evidence="2" id="KW-0812">Transmembrane</keyword>
<reference evidence="5 6" key="1">
    <citation type="journal article" date="2015" name="Genome Announc.">
        <title>Genome Sequence of a Sulfate-Reducing Thermophilic Bacterium, Thermodesulfobacterium commune DSM 2178T (Phylum Thermodesulfobacteria).</title>
        <authorList>
            <person name="Bhatnagar S."/>
            <person name="Badger J.H."/>
            <person name="Madupu R."/>
            <person name="Khouri H.M."/>
            <person name="O'Connor E.M."/>
            <person name="Robb F.T."/>
            <person name="Ward N.L."/>
            <person name="Eisen J.A."/>
        </authorList>
    </citation>
    <scope>NUCLEOTIDE SEQUENCE [LARGE SCALE GENOMIC DNA]</scope>
    <source>
        <strain evidence="5 6">DSM 2178</strain>
    </source>
</reference>
<evidence type="ECO:0000259" key="3">
    <source>
        <dbReference type="PROSITE" id="PS51201"/>
    </source>
</evidence>
<proteinExistence type="predicted"/>
<dbReference type="InterPro" id="IPR036291">
    <property type="entry name" value="NAD(P)-bd_dom_sf"/>
</dbReference>
<keyword evidence="6" id="KW-1185">Reference proteome</keyword>
<dbReference type="InterPro" id="IPR036721">
    <property type="entry name" value="RCK_C_sf"/>
</dbReference>
<dbReference type="PANTHER" id="PTHR43833">
    <property type="entry name" value="POTASSIUM CHANNEL PROTEIN 2-RELATED-RELATED"/>
    <property type="match status" value="1"/>
</dbReference>
<keyword evidence="2" id="KW-0472">Membrane</keyword>
<dbReference type="Gene3D" id="3.30.70.1450">
    <property type="entry name" value="Regulator of K+ conductance, C-terminal domain"/>
    <property type="match status" value="1"/>
</dbReference>
<evidence type="ECO:0000256" key="2">
    <source>
        <dbReference type="SAM" id="Phobius"/>
    </source>
</evidence>
<accession>A0A075WT30</accession>
<dbReference type="Pfam" id="PF02080">
    <property type="entry name" value="TrkA_C"/>
    <property type="match status" value="1"/>
</dbReference>
<dbReference type="RefSeq" id="WP_051754487.1">
    <property type="nucleotide sequence ID" value="NZ_CP008796.1"/>
</dbReference>
<feature type="domain" description="RCK C-terminal" evidence="4">
    <location>
        <begin position="249"/>
        <end position="334"/>
    </location>
</feature>
<feature type="transmembrane region" description="Helical" evidence="2">
    <location>
        <begin position="12"/>
        <end position="31"/>
    </location>
</feature>
<keyword evidence="2" id="KW-1133">Transmembrane helix</keyword>
<dbReference type="SUPFAM" id="SSF116726">
    <property type="entry name" value="TrkA C-terminal domain-like"/>
    <property type="match status" value="1"/>
</dbReference>
<dbReference type="PaxDb" id="289377-HL41_04150"/>
<protein>
    <submittedName>
        <fullName evidence="5">Potassium transporter TrkA</fullName>
    </submittedName>
</protein>
<feature type="transmembrane region" description="Helical" evidence="2">
    <location>
        <begin position="37"/>
        <end position="55"/>
    </location>
</feature>
<dbReference type="Proteomes" id="UP000028481">
    <property type="component" value="Chromosome"/>
</dbReference>
<dbReference type="GO" id="GO:0005886">
    <property type="term" value="C:plasma membrane"/>
    <property type="evidence" value="ECO:0007669"/>
    <property type="project" value="UniProtKB-SubCell"/>
</dbReference>
<sequence>MPTEYSYSIGKRLFFILTLLLVVIGLGTVGYMVIEELSFLDALYMTVITLATVGFREVKELSEVGKVFTIVLIVLGFGVFTYAATTIAQILIEGELKDVFNERRRRKMLEKLRGHYIICGYGRMGRIIAKELKANGKEVVVIEKNLDPKEEGYLFVIGDATKDEILKEAGIEKAKGLVSVLSSDSDNLYVVLSARALNPDLFIIARAAEESARKKLKMAGANKVVCPYHIGGLRMAHSLLKPNVVDFWEFITSSEYLNVDIEEIYVSENSPYAGKTLKEAKIGKVFGVIIVGIKRQEGKIEFNPSGESYIMPGDILLAIGPPDKLELLEKEMTNG</sequence>
<evidence type="ECO:0000259" key="4">
    <source>
        <dbReference type="PROSITE" id="PS51202"/>
    </source>
</evidence>
<comment type="subcellular location">
    <subcellularLocation>
        <location evidence="1">Cell membrane</location>
        <topology evidence="1">Multi-pass membrane protein</topology>
    </subcellularLocation>
</comment>
<dbReference type="Gene3D" id="1.10.287.70">
    <property type="match status" value="1"/>
</dbReference>
<dbReference type="Gene3D" id="3.40.50.720">
    <property type="entry name" value="NAD(P)-binding Rossmann-like Domain"/>
    <property type="match status" value="1"/>
</dbReference>
<dbReference type="InterPro" id="IPR013099">
    <property type="entry name" value="K_chnl_dom"/>
</dbReference>
<evidence type="ECO:0000313" key="6">
    <source>
        <dbReference type="Proteomes" id="UP000028481"/>
    </source>
</evidence>
<feature type="transmembrane region" description="Helical" evidence="2">
    <location>
        <begin position="67"/>
        <end position="92"/>
    </location>
</feature>
<dbReference type="PROSITE" id="PS51202">
    <property type="entry name" value="RCK_C"/>
    <property type="match status" value="1"/>
</dbReference>
<dbReference type="InterPro" id="IPR006037">
    <property type="entry name" value="RCK_C"/>
</dbReference>
<dbReference type="Pfam" id="PF07885">
    <property type="entry name" value="Ion_trans_2"/>
    <property type="match status" value="1"/>
</dbReference>
<name>A0A075WT30_9BACT</name>
<dbReference type="PROSITE" id="PS51201">
    <property type="entry name" value="RCK_N"/>
    <property type="match status" value="1"/>
</dbReference>
<dbReference type="InterPro" id="IPR003148">
    <property type="entry name" value="RCK_N"/>
</dbReference>
<dbReference type="SUPFAM" id="SSF51735">
    <property type="entry name" value="NAD(P)-binding Rossmann-fold domains"/>
    <property type="match status" value="1"/>
</dbReference>
<evidence type="ECO:0000313" key="5">
    <source>
        <dbReference type="EMBL" id="AIH04026.1"/>
    </source>
</evidence>
<evidence type="ECO:0000256" key="1">
    <source>
        <dbReference type="ARBA" id="ARBA00004651"/>
    </source>
</evidence>
<organism evidence="5 6">
    <name type="scientific">Thermodesulfobacterium commune DSM 2178</name>
    <dbReference type="NCBI Taxonomy" id="289377"/>
    <lineage>
        <taxon>Bacteria</taxon>
        <taxon>Pseudomonadati</taxon>
        <taxon>Thermodesulfobacteriota</taxon>
        <taxon>Thermodesulfobacteria</taxon>
        <taxon>Thermodesulfobacteriales</taxon>
        <taxon>Thermodesulfobacteriaceae</taxon>
        <taxon>Thermodesulfobacterium</taxon>
    </lineage>
</organism>
<dbReference type="KEGG" id="tcm:HL41_04150"/>
<dbReference type="Pfam" id="PF02254">
    <property type="entry name" value="TrkA_N"/>
    <property type="match status" value="1"/>
</dbReference>
<dbReference type="SUPFAM" id="SSF81324">
    <property type="entry name" value="Voltage-gated potassium channels"/>
    <property type="match status" value="1"/>
</dbReference>
<dbReference type="GO" id="GO:0006813">
    <property type="term" value="P:potassium ion transport"/>
    <property type="evidence" value="ECO:0007669"/>
    <property type="project" value="InterPro"/>
</dbReference>
<feature type="domain" description="RCK N-terminal" evidence="3">
    <location>
        <begin position="113"/>
        <end position="226"/>
    </location>
</feature>
<dbReference type="EMBL" id="CP008796">
    <property type="protein sequence ID" value="AIH04026.1"/>
    <property type="molecule type" value="Genomic_DNA"/>
</dbReference>